<dbReference type="GO" id="GO:0003989">
    <property type="term" value="F:acetyl-CoA carboxylase activity"/>
    <property type="evidence" value="ECO:0007669"/>
    <property type="project" value="InterPro"/>
</dbReference>
<dbReference type="GO" id="GO:0006633">
    <property type="term" value="P:fatty acid biosynthetic process"/>
    <property type="evidence" value="ECO:0007669"/>
    <property type="project" value="UniProtKB-UniPathway"/>
</dbReference>
<dbReference type="Gene3D" id="2.40.50.100">
    <property type="match status" value="1"/>
</dbReference>
<dbReference type="InterPro" id="IPR050709">
    <property type="entry name" value="Biotin_Carboxyl_Carrier/Decarb"/>
</dbReference>
<protein>
    <recommendedName>
        <fullName evidence="2">Biotin carboxyl carrier protein of acetyl-CoA carboxylase</fullName>
    </recommendedName>
</protein>
<organism evidence="9">
    <name type="scientific">marine metagenome</name>
    <dbReference type="NCBI Taxonomy" id="408172"/>
    <lineage>
        <taxon>unclassified sequences</taxon>
        <taxon>metagenomes</taxon>
        <taxon>ecological metagenomes</taxon>
    </lineage>
</organism>
<dbReference type="PROSITE" id="PS00188">
    <property type="entry name" value="BIOTIN"/>
    <property type="match status" value="1"/>
</dbReference>
<keyword evidence="7" id="KW-0092">Biotin</keyword>
<dbReference type="CDD" id="cd06850">
    <property type="entry name" value="biotinyl_domain"/>
    <property type="match status" value="1"/>
</dbReference>
<dbReference type="EMBL" id="UINC01001916">
    <property type="protein sequence ID" value="SUZ90708.1"/>
    <property type="molecule type" value="Genomic_DNA"/>
</dbReference>
<evidence type="ECO:0000256" key="1">
    <source>
        <dbReference type="ARBA" id="ARBA00005194"/>
    </source>
</evidence>
<keyword evidence="6" id="KW-0275">Fatty acid biosynthesis</keyword>
<evidence type="ECO:0000256" key="4">
    <source>
        <dbReference type="ARBA" id="ARBA00022832"/>
    </source>
</evidence>
<accession>A0A381RID2</accession>
<name>A0A381RID2_9ZZZZ</name>
<evidence type="ECO:0000313" key="9">
    <source>
        <dbReference type="EMBL" id="SUZ90708.1"/>
    </source>
</evidence>
<sequence>MSLELLQLPVILGEEAGYYELKVNNSLEIEVPQELYEPGKIDELIAGLDPAPPARKNEILAWTGGTFYSRETPEAEEYVLEGQHVEKGDVIGLIEVMKMFNQIRAEFSGTIRKICVSAGSGIIVSRGQQLFEIDPDEPSVSETEEEKFIRQQEYTVMIMKRIVPLS</sequence>
<evidence type="ECO:0000256" key="3">
    <source>
        <dbReference type="ARBA" id="ARBA00022516"/>
    </source>
</evidence>
<comment type="pathway">
    <text evidence="1">Lipid metabolism; fatty acid biosynthesis.</text>
</comment>
<keyword evidence="4" id="KW-0276">Fatty acid metabolism</keyword>
<proteinExistence type="predicted"/>
<dbReference type="InterPro" id="IPR001249">
    <property type="entry name" value="AcCoA_biotinCC"/>
</dbReference>
<dbReference type="PRINTS" id="PR01071">
    <property type="entry name" value="ACOABIOTINCC"/>
</dbReference>
<dbReference type="InterPro" id="IPR000089">
    <property type="entry name" value="Biotin_lipoyl"/>
</dbReference>
<reference evidence="9" key="1">
    <citation type="submission" date="2018-05" db="EMBL/GenBank/DDBJ databases">
        <authorList>
            <person name="Lanie J.A."/>
            <person name="Ng W.-L."/>
            <person name="Kazmierczak K.M."/>
            <person name="Andrzejewski T.M."/>
            <person name="Davidsen T.M."/>
            <person name="Wayne K.J."/>
            <person name="Tettelin H."/>
            <person name="Glass J.I."/>
            <person name="Rusch D."/>
            <person name="Podicherti R."/>
            <person name="Tsui H.-C.T."/>
            <person name="Winkler M.E."/>
        </authorList>
    </citation>
    <scope>NUCLEOTIDE SEQUENCE</scope>
</reference>
<dbReference type="UniPathway" id="UPA00094"/>
<dbReference type="InterPro" id="IPR001882">
    <property type="entry name" value="Biotin_BS"/>
</dbReference>
<dbReference type="GO" id="GO:0009317">
    <property type="term" value="C:acetyl-CoA carboxylase complex"/>
    <property type="evidence" value="ECO:0007669"/>
    <property type="project" value="InterPro"/>
</dbReference>
<gene>
    <name evidence="9" type="ORF">METZ01_LOCUS43562</name>
</gene>
<keyword evidence="5" id="KW-0443">Lipid metabolism</keyword>
<evidence type="ECO:0000256" key="5">
    <source>
        <dbReference type="ARBA" id="ARBA00023098"/>
    </source>
</evidence>
<evidence type="ECO:0000256" key="6">
    <source>
        <dbReference type="ARBA" id="ARBA00023160"/>
    </source>
</evidence>
<dbReference type="PANTHER" id="PTHR45266">
    <property type="entry name" value="OXALOACETATE DECARBOXYLASE ALPHA CHAIN"/>
    <property type="match status" value="1"/>
</dbReference>
<dbReference type="PANTHER" id="PTHR45266:SF3">
    <property type="entry name" value="OXALOACETATE DECARBOXYLASE ALPHA CHAIN"/>
    <property type="match status" value="1"/>
</dbReference>
<dbReference type="InterPro" id="IPR011053">
    <property type="entry name" value="Single_hybrid_motif"/>
</dbReference>
<dbReference type="SUPFAM" id="SSF51230">
    <property type="entry name" value="Single hybrid motif"/>
    <property type="match status" value="1"/>
</dbReference>
<keyword evidence="3" id="KW-0444">Lipid biosynthesis</keyword>
<evidence type="ECO:0000256" key="2">
    <source>
        <dbReference type="ARBA" id="ARBA00017562"/>
    </source>
</evidence>
<dbReference type="AlphaFoldDB" id="A0A381RID2"/>
<evidence type="ECO:0000259" key="8">
    <source>
        <dbReference type="Pfam" id="PF00364"/>
    </source>
</evidence>
<feature type="domain" description="Lipoyl-binding" evidence="8">
    <location>
        <begin position="71"/>
        <end position="133"/>
    </location>
</feature>
<dbReference type="Pfam" id="PF00364">
    <property type="entry name" value="Biotin_lipoyl"/>
    <property type="match status" value="1"/>
</dbReference>
<evidence type="ECO:0000256" key="7">
    <source>
        <dbReference type="ARBA" id="ARBA00023267"/>
    </source>
</evidence>